<dbReference type="Proteomes" id="UP001500279">
    <property type="component" value="Unassembled WGS sequence"/>
</dbReference>
<dbReference type="Pfam" id="PF01261">
    <property type="entry name" value="AP_endonuc_2"/>
    <property type="match status" value="1"/>
</dbReference>
<sequence length="282" mass="30393">MSSTLRPAAFAVNTYSYTLGSSVRDCLERLARRGFRAFELMMYPGHLWPAHADAAARRELRAFVETNGLRITTLNMPNIDLNVAAATEEMRRSTLAVLQSVVVLAGDLGAEGVVIGPGKANPLLAMPRDALVGHFHQALAQLVPLAADLGTAVHVENMPFAFLPHMAGLLEAVDQFADDRVGIVYDLANGHFVGEDLCEALRLCARRLRVVHLSDTGRSVYRHDAVGLGTVDFRPVPATLEAIGFRCPPVLEIIDPEPDAAIERSVLALQGMGWAPAVAAAR</sequence>
<dbReference type="InterPro" id="IPR050312">
    <property type="entry name" value="IolE/XylAMocC-like"/>
</dbReference>
<name>A0ABN1JYQ9_9BURK</name>
<protein>
    <recommendedName>
        <fullName evidence="1">Xylose isomerase-like TIM barrel domain-containing protein</fullName>
    </recommendedName>
</protein>
<dbReference type="EMBL" id="BAAAEW010000008">
    <property type="protein sequence ID" value="GAA0749479.1"/>
    <property type="molecule type" value="Genomic_DNA"/>
</dbReference>
<dbReference type="Gene3D" id="3.20.20.150">
    <property type="entry name" value="Divalent-metal-dependent TIM barrel enzymes"/>
    <property type="match status" value="1"/>
</dbReference>
<gene>
    <name evidence="2" type="ORF">GCM10009107_20260</name>
</gene>
<reference evidence="2 3" key="1">
    <citation type="journal article" date="2019" name="Int. J. Syst. Evol. Microbiol.">
        <title>The Global Catalogue of Microorganisms (GCM) 10K type strain sequencing project: providing services to taxonomists for standard genome sequencing and annotation.</title>
        <authorList>
            <consortium name="The Broad Institute Genomics Platform"/>
            <consortium name="The Broad Institute Genome Sequencing Center for Infectious Disease"/>
            <person name="Wu L."/>
            <person name="Ma J."/>
        </authorList>
    </citation>
    <scope>NUCLEOTIDE SEQUENCE [LARGE SCALE GENOMIC DNA]</scope>
    <source>
        <strain evidence="2 3">JCM 15503</strain>
    </source>
</reference>
<keyword evidence="3" id="KW-1185">Reference proteome</keyword>
<dbReference type="InterPro" id="IPR013022">
    <property type="entry name" value="Xyl_isomerase-like_TIM-brl"/>
</dbReference>
<dbReference type="RefSeq" id="WP_141286344.1">
    <property type="nucleotide sequence ID" value="NZ_BAAAEW010000008.1"/>
</dbReference>
<evidence type="ECO:0000313" key="3">
    <source>
        <dbReference type="Proteomes" id="UP001500279"/>
    </source>
</evidence>
<dbReference type="SUPFAM" id="SSF51658">
    <property type="entry name" value="Xylose isomerase-like"/>
    <property type="match status" value="1"/>
</dbReference>
<evidence type="ECO:0000259" key="1">
    <source>
        <dbReference type="Pfam" id="PF01261"/>
    </source>
</evidence>
<proteinExistence type="predicted"/>
<accession>A0ABN1JYQ9</accession>
<comment type="caution">
    <text evidence="2">The sequence shown here is derived from an EMBL/GenBank/DDBJ whole genome shotgun (WGS) entry which is preliminary data.</text>
</comment>
<organism evidence="2 3">
    <name type="scientific">Ideonella azotifigens</name>
    <dbReference type="NCBI Taxonomy" id="513160"/>
    <lineage>
        <taxon>Bacteria</taxon>
        <taxon>Pseudomonadati</taxon>
        <taxon>Pseudomonadota</taxon>
        <taxon>Betaproteobacteria</taxon>
        <taxon>Burkholderiales</taxon>
        <taxon>Sphaerotilaceae</taxon>
        <taxon>Ideonella</taxon>
    </lineage>
</organism>
<feature type="domain" description="Xylose isomerase-like TIM barrel" evidence="1">
    <location>
        <begin position="28"/>
        <end position="265"/>
    </location>
</feature>
<evidence type="ECO:0000313" key="2">
    <source>
        <dbReference type="EMBL" id="GAA0749479.1"/>
    </source>
</evidence>
<dbReference type="InterPro" id="IPR036237">
    <property type="entry name" value="Xyl_isomerase-like_sf"/>
</dbReference>
<dbReference type="PANTHER" id="PTHR12110">
    <property type="entry name" value="HYDROXYPYRUVATE ISOMERASE"/>
    <property type="match status" value="1"/>
</dbReference>